<feature type="region of interest" description="Disordered" evidence="1">
    <location>
        <begin position="24"/>
        <end position="54"/>
    </location>
</feature>
<keyword evidence="2" id="KW-0732">Signal</keyword>
<proteinExistence type="predicted"/>
<evidence type="ECO:0000313" key="4">
    <source>
        <dbReference type="Proteomes" id="UP000679307"/>
    </source>
</evidence>
<evidence type="ECO:0000313" key="3">
    <source>
        <dbReference type="EMBL" id="QVT77855.1"/>
    </source>
</evidence>
<gene>
    <name evidence="3" type="ORF">ENKNEFLB_00224</name>
</gene>
<protein>
    <recommendedName>
        <fullName evidence="5">DUF732 domain-containing protein</fullName>
    </recommendedName>
</protein>
<dbReference type="RefSeq" id="WP_214057525.1">
    <property type="nucleotide sequence ID" value="NZ_BAAAHS010000040.1"/>
</dbReference>
<accession>A0ABX8ED87</accession>
<keyword evidence="4" id="KW-1185">Reference proteome</keyword>
<evidence type="ECO:0008006" key="5">
    <source>
        <dbReference type="Google" id="ProtNLM"/>
    </source>
</evidence>
<dbReference type="Proteomes" id="UP000679307">
    <property type="component" value="Chromosome"/>
</dbReference>
<feature type="compositionally biased region" description="Low complexity" evidence="1">
    <location>
        <begin position="28"/>
        <end position="52"/>
    </location>
</feature>
<organism evidence="3 4">
    <name type="scientific">Nocardioides aquaticus</name>
    <dbReference type="NCBI Taxonomy" id="160826"/>
    <lineage>
        <taxon>Bacteria</taxon>
        <taxon>Bacillati</taxon>
        <taxon>Actinomycetota</taxon>
        <taxon>Actinomycetes</taxon>
        <taxon>Propionibacteriales</taxon>
        <taxon>Nocardioidaceae</taxon>
        <taxon>Nocardioides</taxon>
    </lineage>
</organism>
<feature type="chain" id="PRO_5046680619" description="DUF732 domain-containing protein" evidence="2">
    <location>
        <begin position="24"/>
        <end position="159"/>
    </location>
</feature>
<dbReference type="EMBL" id="CP075371">
    <property type="protein sequence ID" value="QVT77855.1"/>
    <property type="molecule type" value="Genomic_DNA"/>
</dbReference>
<feature type="signal peptide" evidence="2">
    <location>
        <begin position="1"/>
        <end position="23"/>
    </location>
</feature>
<reference evidence="3 4" key="1">
    <citation type="submission" date="2021-05" db="EMBL/GenBank/DDBJ databases">
        <title>Complete genome of Nocardioides aquaticus KCTC 9944T isolated from meromictic and hypersaline Ekho Lake, Antarctica.</title>
        <authorList>
            <person name="Hwang K."/>
            <person name="Kim K.M."/>
            <person name="Choe H."/>
        </authorList>
    </citation>
    <scope>NUCLEOTIDE SEQUENCE [LARGE SCALE GENOMIC DNA]</scope>
    <source>
        <strain evidence="3 4">KCTC 9944</strain>
    </source>
</reference>
<evidence type="ECO:0000256" key="2">
    <source>
        <dbReference type="SAM" id="SignalP"/>
    </source>
</evidence>
<evidence type="ECO:0000256" key="1">
    <source>
        <dbReference type="SAM" id="MobiDB-lite"/>
    </source>
</evidence>
<dbReference type="PROSITE" id="PS51257">
    <property type="entry name" value="PROKAR_LIPOPROTEIN"/>
    <property type="match status" value="1"/>
</dbReference>
<name>A0ABX8ED87_9ACTN</name>
<sequence length="159" mass="16199">MLLTARTLLATSTLLLLASCGSGEDTASDAAPAEEGSSSAAPTESPSAPETSQAEIDAEIDAVVGEVQGEATTVGLDVAGYAIDQGFVNPKDQADFEANVDYAKSLRPGSEAGYEVMGDTFRICVTRFDGAEPVAWAIYDGKSGISAGEAGAPTEPFCP</sequence>